<dbReference type="AlphaFoldDB" id="A0A225WC70"/>
<feature type="domain" description="Reverse transcriptase Ty1/copia-type" evidence="1">
    <location>
        <begin position="33"/>
        <end position="158"/>
    </location>
</feature>
<proteinExistence type="predicted"/>
<sequence length="160" mass="18438">MEIPRTYGEAKTSPCAVQWKEAIRRDLRSHFSNHTWDAVRRPFGANVIGCKWVFTMKRDGEGNIVRYNARLVAQRFHQRYGVDYWDTYSPVPSLNTVRVFLAMCCQRGHLIRQLDVKTAFLNGDLEETVFMRAPEGINLGEDIVCQLRRSIYGLKQAAAV</sequence>
<organism evidence="2 3">
    <name type="scientific">Phytophthora megakarya</name>
    <dbReference type="NCBI Taxonomy" id="4795"/>
    <lineage>
        <taxon>Eukaryota</taxon>
        <taxon>Sar</taxon>
        <taxon>Stramenopiles</taxon>
        <taxon>Oomycota</taxon>
        <taxon>Peronosporomycetes</taxon>
        <taxon>Peronosporales</taxon>
        <taxon>Peronosporaceae</taxon>
        <taxon>Phytophthora</taxon>
    </lineage>
</organism>
<evidence type="ECO:0000313" key="2">
    <source>
        <dbReference type="EMBL" id="OWZ15333.1"/>
    </source>
</evidence>
<gene>
    <name evidence="2" type="ORF">PHMEG_00011045</name>
</gene>
<dbReference type="Proteomes" id="UP000198211">
    <property type="component" value="Unassembled WGS sequence"/>
</dbReference>
<evidence type="ECO:0000313" key="3">
    <source>
        <dbReference type="Proteomes" id="UP000198211"/>
    </source>
</evidence>
<comment type="caution">
    <text evidence="2">The sequence shown here is derived from an EMBL/GenBank/DDBJ whole genome shotgun (WGS) entry which is preliminary data.</text>
</comment>
<dbReference type="EMBL" id="NBNE01001145">
    <property type="protein sequence ID" value="OWZ15333.1"/>
    <property type="molecule type" value="Genomic_DNA"/>
</dbReference>
<dbReference type="SUPFAM" id="SSF56672">
    <property type="entry name" value="DNA/RNA polymerases"/>
    <property type="match status" value="1"/>
</dbReference>
<dbReference type="OrthoDB" id="125229at2759"/>
<reference evidence="3" key="1">
    <citation type="submission" date="2017-03" db="EMBL/GenBank/DDBJ databases">
        <title>Phytopthora megakarya and P. palmivora, two closely related causual agents of cacao black pod achieved similar genome size and gene model numbers by different mechanisms.</title>
        <authorList>
            <person name="Ali S."/>
            <person name="Shao J."/>
            <person name="Larry D.J."/>
            <person name="Kronmiller B."/>
            <person name="Shen D."/>
            <person name="Strem M.D."/>
            <person name="Melnick R.L."/>
            <person name="Guiltinan M.J."/>
            <person name="Tyler B.M."/>
            <person name="Meinhardt L.W."/>
            <person name="Bailey B.A."/>
        </authorList>
    </citation>
    <scope>NUCLEOTIDE SEQUENCE [LARGE SCALE GENOMIC DNA]</scope>
    <source>
        <strain evidence="3">zdho120</strain>
    </source>
</reference>
<protein>
    <submittedName>
        <fullName evidence="2">Polyprotein</fullName>
    </submittedName>
</protein>
<dbReference type="Pfam" id="PF07727">
    <property type="entry name" value="RVT_2"/>
    <property type="match status" value="1"/>
</dbReference>
<dbReference type="InterPro" id="IPR043502">
    <property type="entry name" value="DNA/RNA_pol_sf"/>
</dbReference>
<dbReference type="InterPro" id="IPR013103">
    <property type="entry name" value="RVT_2"/>
</dbReference>
<accession>A0A225WC70</accession>
<name>A0A225WC70_9STRA</name>
<keyword evidence="3" id="KW-1185">Reference proteome</keyword>
<evidence type="ECO:0000259" key="1">
    <source>
        <dbReference type="Pfam" id="PF07727"/>
    </source>
</evidence>
<dbReference type="STRING" id="4795.A0A225WC70"/>